<dbReference type="PANTHER" id="PTHR43642">
    <property type="entry name" value="HYBRID SIGNAL TRANSDUCTION HISTIDINE KINASE G"/>
    <property type="match status" value="1"/>
</dbReference>
<feature type="compositionally biased region" description="Basic and acidic residues" evidence="1">
    <location>
        <begin position="305"/>
        <end position="320"/>
    </location>
</feature>
<accession>A0A9K3KTG7</accession>
<comment type="caution">
    <text evidence="3">The sequence shown here is derived from an EMBL/GenBank/DDBJ whole genome shotgun (WGS) entry which is preliminary data.</text>
</comment>
<name>A0A9K3KTG7_9STRA</name>
<feature type="domain" description="Orc1-like AAA ATPase" evidence="2">
    <location>
        <begin position="178"/>
        <end position="366"/>
    </location>
</feature>
<proteinExistence type="predicted"/>
<evidence type="ECO:0000256" key="1">
    <source>
        <dbReference type="SAM" id="MobiDB-lite"/>
    </source>
</evidence>
<dbReference type="InterPro" id="IPR053159">
    <property type="entry name" value="Hybrid_Histidine_Kinase"/>
</dbReference>
<reference evidence="3" key="1">
    <citation type="journal article" date="2021" name="Sci. Rep.">
        <title>Diploid genomic architecture of Nitzschia inconspicua, an elite biomass production diatom.</title>
        <authorList>
            <person name="Oliver A."/>
            <person name="Podell S."/>
            <person name="Pinowska A."/>
            <person name="Traller J.C."/>
            <person name="Smith S.R."/>
            <person name="McClure R."/>
            <person name="Beliaev A."/>
            <person name="Bohutskyi P."/>
            <person name="Hill E.A."/>
            <person name="Rabines A."/>
            <person name="Zheng H."/>
            <person name="Allen L.Z."/>
            <person name="Kuo A."/>
            <person name="Grigoriev I.V."/>
            <person name="Allen A.E."/>
            <person name="Hazlebeck D."/>
            <person name="Allen E.E."/>
        </authorList>
    </citation>
    <scope>NUCLEOTIDE SEQUENCE</scope>
    <source>
        <strain evidence="3">Hildebrandi</strain>
    </source>
</reference>
<keyword evidence="4" id="KW-1185">Reference proteome</keyword>
<evidence type="ECO:0000313" key="4">
    <source>
        <dbReference type="Proteomes" id="UP000693970"/>
    </source>
</evidence>
<organism evidence="3 4">
    <name type="scientific">Nitzschia inconspicua</name>
    <dbReference type="NCBI Taxonomy" id="303405"/>
    <lineage>
        <taxon>Eukaryota</taxon>
        <taxon>Sar</taxon>
        <taxon>Stramenopiles</taxon>
        <taxon>Ochrophyta</taxon>
        <taxon>Bacillariophyta</taxon>
        <taxon>Bacillariophyceae</taxon>
        <taxon>Bacillariophycidae</taxon>
        <taxon>Bacillariales</taxon>
        <taxon>Bacillariaceae</taxon>
        <taxon>Nitzschia</taxon>
    </lineage>
</organism>
<evidence type="ECO:0000259" key="2">
    <source>
        <dbReference type="Pfam" id="PF13191"/>
    </source>
</evidence>
<dbReference type="InterPro" id="IPR041664">
    <property type="entry name" value="AAA_16"/>
</dbReference>
<evidence type="ECO:0000313" key="3">
    <source>
        <dbReference type="EMBL" id="KAG7349236.1"/>
    </source>
</evidence>
<dbReference type="OrthoDB" id="47974at2759"/>
<dbReference type="PANTHER" id="PTHR43642:SF1">
    <property type="entry name" value="HYBRID SIGNAL TRANSDUCTION HISTIDINE KINASE G"/>
    <property type="match status" value="1"/>
</dbReference>
<protein>
    <submittedName>
        <fullName evidence="3">Phospholipid-translocating P-type ATPase, flippase</fullName>
    </submittedName>
</protein>
<gene>
    <name evidence="3" type="ORF">IV203_011833</name>
</gene>
<dbReference type="AlphaFoldDB" id="A0A9K3KTG7"/>
<dbReference type="EMBL" id="JAGRRH010000019">
    <property type="protein sequence ID" value="KAG7349236.1"/>
    <property type="molecule type" value="Genomic_DNA"/>
</dbReference>
<dbReference type="Pfam" id="PF13191">
    <property type="entry name" value="AAA_16"/>
    <property type="match status" value="1"/>
</dbReference>
<reference evidence="3" key="2">
    <citation type="submission" date="2021-04" db="EMBL/GenBank/DDBJ databases">
        <authorList>
            <person name="Podell S."/>
        </authorList>
    </citation>
    <scope>NUCLEOTIDE SEQUENCE</scope>
    <source>
        <strain evidence="3">Hildebrandi</strain>
    </source>
</reference>
<dbReference type="Proteomes" id="UP000693970">
    <property type="component" value="Unassembled WGS sequence"/>
</dbReference>
<sequence>MSPPEQLLEELKQVTSSENTGMMANEALSALGESNFHHRNSQHGYLVNHEENEEIPMKRAVRMVVGLSESSLQSPQDQRDVQGASAIPIELPLKWRQESAASASTSSTERTSFHSQDGAAAGDFFESQRSETIDIGNVPLSDSIIENECCNVLMVRDGQNPEQDEDDLSGSGMFSLQKLYGRQYEEETLFDTYSRIVQQTVPRQELEYVLISGGVGTGKTALTYSLSRKVKAEGGFFCVGTFDKLGQRGPVQPLVDSFAQYVEQVFDYGDAEVKMARSRIHSMVDAKDLPSLMRIVPALRKLMGDDHTDNLEHPRQREEGEINDPSQKNYSHFAMMRLMRAISRPQRPVVMMLDNLQWSSECAFEYLKSMVLDDMNDSFMFLGITRNDVAPDASISKFLRDIEDNSVRITNIELENFQSEVVKEIIEDSFVMPEAQSASLAGFMHQVSCGNPFFVASSVKMLQEEPRFLNYDKESNTWSLKPENAEAYVSTCPIDLVTKKLECYPREEQKVLMVVACLGSHSTQNMIEAALQEDAAEPLTKLVEKGKLKFDKVEKTYTFRFNAFEAAAYNLIGHDLQPAFHLEIGLRLMKYLTPEELDDKIFCVGMQLLPGLSLLQDQDKKYKVAALFVRCAQKSAETFSFNASLWALRNAKDLLGPNHWEEAYDLTMAIYNYLAEMEFALADSEHVDELLEEIDEHGRSCEDKRQSYITRIHILGVRGEPDQAIDKGISSLRYMGVNLHTDLRRLNLIWSMSKINRKVRGKSNEMLRRLPVMNDIKQLTAMQVLNLLFLDTFLHRRKLFPFVVLKMMKLSLEFGLSSMSAVAFAGYGTLLAFSGRGEEAQRFGKLALDLVDRFEANSFRSRVFGLVYGCIQPAVQPWRNSLKMLREGHEMGLLSGDVEFAMFCGHLHICFMLDDGGFTIKELIDEISRFMNVTEAQGQSQHVDLSSMRPLMNAFEAYNNPAGDLDGSCDFLVDATKEAVAEGHTLNVCLVYYSRIYAHFAMQEYKKALELFTEKNALFPPTEKSIFESFAFYIEGLCVFGCVRQEKSASTRKSLMKKGRKLMKKLQKLAVQNPDSCLGKATLLEAECAALSKKESLAKIKYSQAMALSVGHKNYFEIISSKQAAGMHHLYELNDPRTSVQYFEEAIEVSKEFGGHAAVTHWEDFVRGIKERRRFSNFRSGY</sequence>
<feature type="region of interest" description="Disordered" evidence="1">
    <location>
        <begin position="305"/>
        <end position="326"/>
    </location>
</feature>